<evidence type="ECO:0000313" key="2">
    <source>
        <dbReference type="Proteomes" id="UP000663828"/>
    </source>
</evidence>
<reference evidence="1" key="1">
    <citation type="submission" date="2021-02" db="EMBL/GenBank/DDBJ databases">
        <authorList>
            <person name="Nowell W R."/>
        </authorList>
    </citation>
    <scope>NUCLEOTIDE SEQUENCE</scope>
</reference>
<sequence>MKSKDVQKIVLSKYQNHEPPKKIFRDLNGAVGYSTIRRWCKMIRDTGEINLNSPTGCPRIIRTKETIRKAKNHFKGSKTKSSRKLALSLAISRSSALRIIKEDLKLKSYKMVTEPLLTDEHKAKRKTFANWVRKHYRKENTMRFVFSDEKMFDIDGVYNAQNDRVWAVDLEDADQKCRKKQRRKFPQKVMVWLAVCSEGVSPLVLFENGTVDHVRYIHEVLPVARKFGNKMFGNNWTFQQDGARPHTHQETQDWCSTNLPSFIDKEHWPPNSPDLNPLDYSIWNEFAQSVNWKKVTSKKTLIIELKRAVKAIRPDVVRESCASWTNRLYRLSENNGEYLRD</sequence>
<dbReference type="Proteomes" id="UP000663828">
    <property type="component" value="Unassembled WGS sequence"/>
</dbReference>
<comment type="caution">
    <text evidence="1">The sequence shown here is derived from an EMBL/GenBank/DDBJ whole genome shotgun (WGS) entry which is preliminary data.</text>
</comment>
<dbReference type="PANTHER" id="PTHR46068">
    <property type="entry name" value="PROTEIN CBG27172"/>
    <property type="match status" value="1"/>
</dbReference>
<dbReference type="InterPro" id="IPR036397">
    <property type="entry name" value="RNaseH_sf"/>
</dbReference>
<dbReference type="EMBL" id="CAJNOR010015990">
    <property type="protein sequence ID" value="CAF1683829.1"/>
    <property type="molecule type" value="Genomic_DNA"/>
</dbReference>
<proteinExistence type="predicted"/>
<dbReference type="AlphaFoldDB" id="A0A816H4C0"/>
<keyword evidence="2" id="KW-1185">Reference proteome</keyword>
<dbReference type="GO" id="GO:0003676">
    <property type="term" value="F:nucleic acid binding"/>
    <property type="evidence" value="ECO:0007669"/>
    <property type="project" value="InterPro"/>
</dbReference>
<name>A0A816H4C0_ADIRI</name>
<accession>A0A816H4C0</accession>
<organism evidence="1 2">
    <name type="scientific">Adineta ricciae</name>
    <name type="common">Rotifer</name>
    <dbReference type="NCBI Taxonomy" id="249248"/>
    <lineage>
        <taxon>Eukaryota</taxon>
        <taxon>Metazoa</taxon>
        <taxon>Spiralia</taxon>
        <taxon>Gnathifera</taxon>
        <taxon>Rotifera</taxon>
        <taxon>Eurotatoria</taxon>
        <taxon>Bdelloidea</taxon>
        <taxon>Adinetida</taxon>
        <taxon>Adinetidae</taxon>
        <taxon>Adineta</taxon>
    </lineage>
</organism>
<dbReference type="Gene3D" id="3.30.420.10">
    <property type="entry name" value="Ribonuclease H-like superfamily/Ribonuclease H"/>
    <property type="match status" value="1"/>
</dbReference>
<evidence type="ECO:0000313" key="1">
    <source>
        <dbReference type="EMBL" id="CAF1683829.1"/>
    </source>
</evidence>
<protein>
    <submittedName>
        <fullName evidence="1">Uncharacterized protein</fullName>
    </submittedName>
</protein>
<gene>
    <name evidence="1" type="ORF">XAT740_LOCUS61311</name>
</gene>
<dbReference type="PANTHER" id="PTHR46068:SF1">
    <property type="entry name" value="TRANSPOSASE IS30-LIKE HTH DOMAIN-CONTAINING PROTEIN"/>
    <property type="match status" value="1"/>
</dbReference>